<keyword evidence="2" id="KW-0238">DNA-binding</keyword>
<dbReference type="AlphaFoldDB" id="A0AB36FV31"/>
<dbReference type="GO" id="GO:0003677">
    <property type="term" value="F:DNA binding"/>
    <property type="evidence" value="ECO:0007669"/>
    <property type="project" value="UniProtKB-KW"/>
</dbReference>
<name>A0AB36FV31_ALTMA</name>
<reference evidence="6 7" key="1">
    <citation type="submission" date="2016-09" db="EMBL/GenBank/DDBJ databases">
        <title>Draft Genome Sequence of four Alteromonas macleodii strains isolated from copper coupons and grown long-term at elevated copper levels.</title>
        <authorList>
            <person name="Cusick K."/>
            <person name="Dale J."/>
            <person name="Little B."/>
            <person name="Biffinger J."/>
        </authorList>
    </citation>
    <scope>NUCLEOTIDE SEQUENCE [LARGE SCALE GENOMIC DNA]</scope>
    <source>
        <strain evidence="6 7">KCP01</strain>
    </source>
</reference>
<dbReference type="GO" id="GO:0003700">
    <property type="term" value="F:DNA-binding transcription factor activity"/>
    <property type="evidence" value="ECO:0007669"/>
    <property type="project" value="InterPro"/>
</dbReference>
<protein>
    <submittedName>
        <fullName evidence="6">Bacterial regulatory, gntR family protein</fullName>
    </submittedName>
</protein>
<evidence type="ECO:0000259" key="5">
    <source>
        <dbReference type="PROSITE" id="PS50949"/>
    </source>
</evidence>
<dbReference type="Pfam" id="PF00392">
    <property type="entry name" value="GntR"/>
    <property type="match status" value="1"/>
</dbReference>
<feature type="coiled-coil region" evidence="4">
    <location>
        <begin position="75"/>
        <end position="102"/>
    </location>
</feature>
<dbReference type="Proteomes" id="UP000095392">
    <property type="component" value="Unassembled WGS sequence"/>
</dbReference>
<keyword evidence="4" id="KW-0175">Coiled coil</keyword>
<evidence type="ECO:0000313" key="6">
    <source>
        <dbReference type="EMBL" id="OES32101.1"/>
    </source>
</evidence>
<dbReference type="Pfam" id="PF18476">
    <property type="entry name" value="PIN_8"/>
    <property type="match status" value="1"/>
</dbReference>
<evidence type="ECO:0000256" key="1">
    <source>
        <dbReference type="ARBA" id="ARBA00023015"/>
    </source>
</evidence>
<evidence type="ECO:0000313" key="7">
    <source>
        <dbReference type="Proteomes" id="UP000095392"/>
    </source>
</evidence>
<evidence type="ECO:0000256" key="4">
    <source>
        <dbReference type="SAM" id="Coils"/>
    </source>
</evidence>
<organism evidence="6 7">
    <name type="scientific">Alteromonas macleodii</name>
    <name type="common">Pseudoalteromonas macleodii</name>
    <dbReference type="NCBI Taxonomy" id="28108"/>
    <lineage>
        <taxon>Bacteria</taxon>
        <taxon>Pseudomonadati</taxon>
        <taxon>Pseudomonadota</taxon>
        <taxon>Gammaproteobacteria</taxon>
        <taxon>Alteromonadales</taxon>
        <taxon>Alteromonadaceae</taxon>
        <taxon>Alteromonas/Salinimonas group</taxon>
        <taxon>Alteromonas</taxon>
    </lineage>
</organism>
<evidence type="ECO:0000256" key="3">
    <source>
        <dbReference type="ARBA" id="ARBA00023163"/>
    </source>
</evidence>
<proteinExistence type="predicted"/>
<keyword evidence="7" id="KW-1185">Reference proteome</keyword>
<dbReference type="Gene3D" id="1.10.10.10">
    <property type="entry name" value="Winged helix-like DNA-binding domain superfamily/Winged helix DNA-binding domain"/>
    <property type="match status" value="1"/>
</dbReference>
<dbReference type="EMBL" id="MIPY01000012">
    <property type="protein sequence ID" value="OES32101.1"/>
    <property type="molecule type" value="Genomic_DNA"/>
</dbReference>
<dbReference type="InterPro" id="IPR036388">
    <property type="entry name" value="WH-like_DNA-bd_sf"/>
</dbReference>
<keyword evidence="3" id="KW-0804">Transcription</keyword>
<gene>
    <name evidence="6" type="ORF">BFV95_2062</name>
</gene>
<dbReference type="SUPFAM" id="SSF46785">
    <property type="entry name" value="Winged helix' DNA-binding domain"/>
    <property type="match status" value="1"/>
</dbReference>
<feature type="domain" description="HTH gntR-type" evidence="5">
    <location>
        <begin position="297"/>
        <end position="365"/>
    </location>
</feature>
<dbReference type="InterPro" id="IPR041578">
    <property type="entry name" value="PIN_8"/>
</dbReference>
<keyword evidence="1" id="KW-0805">Transcription regulation</keyword>
<sequence>MKELFPGYFREEHGELSDIWKQAVFVFDANILLNIYRYSNKSSEGFLRILKQIQDRVWISHQAVEEYFQNRLAVIKSQEAAYDDTMKNIDALESKLDNNRQHPFLNKSSLDELQATFSKIKQELSESKKYHSDRILNDPIKDTLASIFEGKIGAPYTEKEYETVFKDGETRYRRFIPPGYKDSNKAKEADSFNDQKRKFGDLVVWLQTLAHANDSAKDVIFITDDKKEDWWEIFNGKTIGPRPELVKEFKDFTSKRFYMYRADTFLNNANEFLNSNIDAETLAEVKQVHLDKSVFTALQKYKPLHDLVFYLNMQKLSVGSKLPSERELSEVVGYNRTVIREQLVRLESYEYVDINHGKSTLLIKELPSLNTLEKDD</sequence>
<comment type="caution">
    <text evidence="6">The sequence shown here is derived from an EMBL/GenBank/DDBJ whole genome shotgun (WGS) entry which is preliminary data.</text>
</comment>
<dbReference type="PROSITE" id="PS50949">
    <property type="entry name" value="HTH_GNTR"/>
    <property type="match status" value="1"/>
</dbReference>
<dbReference type="RefSeq" id="WP_170826505.1">
    <property type="nucleotide sequence ID" value="NZ_MIPW01000010.1"/>
</dbReference>
<dbReference type="InterPro" id="IPR036390">
    <property type="entry name" value="WH_DNA-bd_sf"/>
</dbReference>
<dbReference type="InterPro" id="IPR000524">
    <property type="entry name" value="Tscrpt_reg_HTH_GntR"/>
</dbReference>
<evidence type="ECO:0000256" key="2">
    <source>
        <dbReference type="ARBA" id="ARBA00023125"/>
    </source>
</evidence>
<accession>A0AB36FV31</accession>